<protein>
    <recommendedName>
        <fullName evidence="7">Phosphate-specific transport system accessory protein PhoU</fullName>
    </recommendedName>
</protein>
<dbReference type="GO" id="GO:0030643">
    <property type="term" value="P:intracellular phosphate ion homeostasis"/>
    <property type="evidence" value="ECO:0007669"/>
    <property type="project" value="InterPro"/>
</dbReference>
<evidence type="ECO:0000256" key="4">
    <source>
        <dbReference type="ARBA" id="ARBA00022448"/>
    </source>
</evidence>
<evidence type="ECO:0000313" key="10">
    <source>
        <dbReference type="Proteomes" id="UP000823933"/>
    </source>
</evidence>
<dbReference type="InterPro" id="IPR038078">
    <property type="entry name" value="PhoU-like_sf"/>
</dbReference>
<dbReference type="Proteomes" id="UP000823933">
    <property type="component" value="Unassembled WGS sequence"/>
</dbReference>
<sequence length="222" mass="24464">MSIRKHYDEALAELNQALTEMGQAVTDAVENAMEALAATDAEAAAQIIKDDSQVNEMEHDIEHRCMLLLLRQQPVAGDLRRVSATLKVITDLERIGDHAADIAEIMPHLFASRKAGDPAVSEAIRMGQKAHKMVQDGMAAFLGEDMNAAQKVIAADDEVDYAFNAIKRTLAEEIAADPTQVDAALDLLMVIKYLERIGDHAVNLAEWVQFTRTGLYKNESMF</sequence>
<name>A0A9D1Q9H7_9FIRM</name>
<evidence type="ECO:0000259" key="8">
    <source>
        <dbReference type="Pfam" id="PF01895"/>
    </source>
</evidence>
<dbReference type="SUPFAM" id="SSF109755">
    <property type="entry name" value="PhoU-like"/>
    <property type="match status" value="1"/>
</dbReference>
<organism evidence="9 10">
    <name type="scientific">Candidatus Faecalibacterium intestinigallinarum</name>
    <dbReference type="NCBI Taxonomy" id="2838581"/>
    <lineage>
        <taxon>Bacteria</taxon>
        <taxon>Bacillati</taxon>
        <taxon>Bacillota</taxon>
        <taxon>Clostridia</taxon>
        <taxon>Eubacteriales</taxon>
        <taxon>Oscillospiraceae</taxon>
        <taxon>Faecalibacterium</taxon>
    </lineage>
</organism>
<dbReference type="PANTHER" id="PTHR42930:SF3">
    <property type="entry name" value="PHOSPHATE-SPECIFIC TRANSPORT SYSTEM ACCESSORY PROTEIN PHOU"/>
    <property type="match status" value="1"/>
</dbReference>
<gene>
    <name evidence="9" type="primary">phoU</name>
    <name evidence="9" type="ORF">H9890_04575</name>
</gene>
<dbReference type="GO" id="GO:0045936">
    <property type="term" value="P:negative regulation of phosphate metabolic process"/>
    <property type="evidence" value="ECO:0007669"/>
    <property type="project" value="InterPro"/>
</dbReference>
<dbReference type="Pfam" id="PF01895">
    <property type="entry name" value="PhoU"/>
    <property type="match status" value="2"/>
</dbReference>
<comment type="similarity">
    <text evidence="2 7">Belongs to the PhoU family.</text>
</comment>
<dbReference type="AlphaFoldDB" id="A0A9D1Q9H7"/>
<comment type="subcellular location">
    <subcellularLocation>
        <location evidence="1 7">Cytoplasm</location>
    </subcellularLocation>
</comment>
<dbReference type="PIRSF" id="PIRSF003107">
    <property type="entry name" value="PhoU"/>
    <property type="match status" value="1"/>
</dbReference>
<comment type="subunit">
    <text evidence="3 7">Homodimer.</text>
</comment>
<accession>A0A9D1Q9H7</accession>
<keyword evidence="6 7" id="KW-0592">Phosphate transport</keyword>
<dbReference type="Gene3D" id="1.20.58.220">
    <property type="entry name" value="Phosphate transport system protein phou homolog 2, domain 2"/>
    <property type="match status" value="1"/>
</dbReference>
<evidence type="ECO:0000256" key="5">
    <source>
        <dbReference type="ARBA" id="ARBA00022490"/>
    </source>
</evidence>
<reference evidence="9" key="2">
    <citation type="submission" date="2021-04" db="EMBL/GenBank/DDBJ databases">
        <authorList>
            <person name="Gilroy R."/>
        </authorList>
    </citation>
    <scope>NUCLEOTIDE SEQUENCE</scope>
    <source>
        <strain evidence="9">ChiHcolR34-3080</strain>
    </source>
</reference>
<evidence type="ECO:0000313" key="9">
    <source>
        <dbReference type="EMBL" id="HIW08661.1"/>
    </source>
</evidence>
<dbReference type="EMBL" id="DXHQ01000054">
    <property type="protein sequence ID" value="HIW08661.1"/>
    <property type="molecule type" value="Genomic_DNA"/>
</dbReference>
<dbReference type="InterPro" id="IPR028366">
    <property type="entry name" value="PhoU"/>
</dbReference>
<evidence type="ECO:0000256" key="6">
    <source>
        <dbReference type="ARBA" id="ARBA00022592"/>
    </source>
</evidence>
<dbReference type="GO" id="GO:0006817">
    <property type="term" value="P:phosphate ion transport"/>
    <property type="evidence" value="ECO:0007669"/>
    <property type="project" value="UniProtKB-KW"/>
</dbReference>
<dbReference type="InterPro" id="IPR026022">
    <property type="entry name" value="PhoU_dom"/>
</dbReference>
<evidence type="ECO:0000256" key="1">
    <source>
        <dbReference type="ARBA" id="ARBA00004496"/>
    </source>
</evidence>
<keyword evidence="5 7" id="KW-0963">Cytoplasm</keyword>
<keyword evidence="4 7" id="KW-0813">Transport</keyword>
<dbReference type="GO" id="GO:0005737">
    <property type="term" value="C:cytoplasm"/>
    <property type="evidence" value="ECO:0007669"/>
    <property type="project" value="UniProtKB-SubCell"/>
</dbReference>
<feature type="domain" description="PhoU" evidence="8">
    <location>
        <begin position="125"/>
        <end position="208"/>
    </location>
</feature>
<proteinExistence type="inferred from homology"/>
<feature type="domain" description="PhoU" evidence="8">
    <location>
        <begin position="18"/>
        <end position="105"/>
    </location>
</feature>
<evidence type="ECO:0000256" key="3">
    <source>
        <dbReference type="ARBA" id="ARBA00011738"/>
    </source>
</evidence>
<reference evidence="9" key="1">
    <citation type="journal article" date="2021" name="PeerJ">
        <title>Extensive microbial diversity within the chicken gut microbiome revealed by metagenomics and culture.</title>
        <authorList>
            <person name="Gilroy R."/>
            <person name="Ravi A."/>
            <person name="Getino M."/>
            <person name="Pursley I."/>
            <person name="Horton D.L."/>
            <person name="Alikhan N.F."/>
            <person name="Baker D."/>
            <person name="Gharbi K."/>
            <person name="Hall N."/>
            <person name="Watson M."/>
            <person name="Adriaenssens E.M."/>
            <person name="Foster-Nyarko E."/>
            <person name="Jarju S."/>
            <person name="Secka A."/>
            <person name="Antonio M."/>
            <person name="Oren A."/>
            <person name="Chaudhuri R.R."/>
            <person name="La Ragione R."/>
            <person name="Hildebrand F."/>
            <person name="Pallen M.J."/>
        </authorList>
    </citation>
    <scope>NUCLEOTIDE SEQUENCE</scope>
    <source>
        <strain evidence="9">ChiHcolR34-3080</strain>
    </source>
</reference>
<dbReference type="NCBIfam" id="TIGR02135">
    <property type="entry name" value="phoU_full"/>
    <property type="match status" value="1"/>
</dbReference>
<dbReference type="PANTHER" id="PTHR42930">
    <property type="entry name" value="PHOSPHATE-SPECIFIC TRANSPORT SYSTEM ACCESSORY PROTEIN PHOU"/>
    <property type="match status" value="1"/>
</dbReference>
<comment type="caution">
    <text evidence="9">The sequence shown here is derived from an EMBL/GenBank/DDBJ whole genome shotgun (WGS) entry which is preliminary data.</text>
</comment>
<evidence type="ECO:0000256" key="7">
    <source>
        <dbReference type="PIRNR" id="PIRNR003107"/>
    </source>
</evidence>
<comment type="function">
    <text evidence="7">Plays a role in the regulation of phosphate uptake.</text>
</comment>
<evidence type="ECO:0000256" key="2">
    <source>
        <dbReference type="ARBA" id="ARBA00008107"/>
    </source>
</evidence>
<dbReference type="FunFam" id="1.20.58.220:FF:000004">
    <property type="entry name" value="Phosphate-specific transport system accessory protein PhoU"/>
    <property type="match status" value="1"/>
</dbReference>